<dbReference type="InterPro" id="IPR000640">
    <property type="entry name" value="EFG_V-like"/>
</dbReference>
<name>A0A5J4YJA5_PORPP</name>
<dbReference type="Pfam" id="PF00679">
    <property type="entry name" value="EFG_C"/>
    <property type="match status" value="1"/>
</dbReference>
<dbReference type="PRINTS" id="PR00315">
    <property type="entry name" value="ELONGATNFCT"/>
</dbReference>
<evidence type="ECO:0000256" key="1">
    <source>
        <dbReference type="ARBA" id="ARBA00022741"/>
    </source>
</evidence>
<gene>
    <name evidence="5" type="ORF">FVE85_9822</name>
</gene>
<evidence type="ECO:0000259" key="4">
    <source>
        <dbReference type="PROSITE" id="PS51722"/>
    </source>
</evidence>
<proteinExistence type="predicted"/>
<dbReference type="AlphaFoldDB" id="A0A5J4YJA5"/>
<sequence>MEERAIDASRIRNICVIAHVDHGKTSLTDSLISANGLISARLAGQLRYLDSRADEQERGITMKTSSITLSHTHSLENERRAMVNLLDSPGHVDFSGEVDVALRMCDGALLVVDVVEGVRVQTAAVLRAALLRNVQPVLVLNKIDRLFTEMALDADAAYRHLVRVLEQVNVILGIRAAELMFENEPHNDQPGAEAIASLHDERQPLVFAPENGNVVFASAIDGWAFRIDQFARLCSARFGLSENTLQKTLWGDFYLDSKSKKIVRGNTSSTSAAKATASSSSPLFVQMIAKNLAKVYKTVLGESSNIEERQKMVAALGVNVSARDVKHRDARMALRAIMSAWLPLATAVLDCVLDVIPDPRTAQSTRMEAIWNHERPNPSNFDSDTAAAAAIRAYELQRDAIVACSAARSRPLIAYVGKMVYVEPERAISTVPERNPSPNANVGDTGAQSKQTSVLTKTIAVCRVFSGMLRVGDEVHVYGPRYNPPVLQSDGGRHEDVKENLAEETQIASDTKPASSPNQHHSVARVSALYLLMGKDMEIVQQAEAGSICGIEGLEDHVPKTASLSSLAPAGADGGFLPLTMMDASKRFGVSSASMMRVAIEPTRAPDLAALQEGLRRLNQADPVVETYVLPNGELVLCANGELHLERCLKDLRDTYAKDIPLHVSPPLLSFRETAAGATTETTLAASLPQLSPALFANTPIAERRTAILCACLGVDAKSQPYVLDRVGPKRYKVTLRAGRIPTNLAEFLEACASSQVYRERLHKLRQMKGTSKQQEKSQLPEWAQTFKRGFWTALEQDAHDAFEEQSTPSRDPDSENTHENILVSEIDPTDASMLLRMWKEHVVPSIWSFGPKKFGSNLLLGLPPGENDTAAFAGAAQEEAVIVARVLLDQYEECLASAQNVEEHETELGHSAEWRELAKGLISGFQVAAGAGPLCEEPMYGVAFIITGIELPVSSALSDSNVASAEVSAENGLKPLAISGTPHVLSVARDGFRQALLHAGTRLMEAMFQVDIDASMEALSGIYAVVGKRRGRIVREDMKGDGNASIFTIRALLPVTESFGFTDLLRKQTSGGASFPQISFSHWEALEQDPFWVPATDEELEDLGLEDSTVITNNLARKLVSRARRRKGLFVEEKIVDKAEKQRTIKKNK</sequence>
<dbReference type="Pfam" id="PF00009">
    <property type="entry name" value="GTP_EFTU"/>
    <property type="match status" value="1"/>
</dbReference>
<dbReference type="SUPFAM" id="SSF54980">
    <property type="entry name" value="EF-G C-terminal domain-like"/>
    <property type="match status" value="2"/>
</dbReference>
<feature type="region of interest" description="Disordered" evidence="3">
    <location>
        <begin position="430"/>
        <end position="449"/>
    </location>
</feature>
<keyword evidence="1" id="KW-0547">Nucleotide-binding</keyword>
<dbReference type="OMA" id="FARCDIQ"/>
<protein>
    <submittedName>
        <fullName evidence="5">Ribosome assembly protein 1</fullName>
    </submittedName>
</protein>
<dbReference type="Gene3D" id="2.40.30.10">
    <property type="entry name" value="Translation factors"/>
    <property type="match status" value="1"/>
</dbReference>
<dbReference type="Gene3D" id="3.90.1430.10">
    <property type="entry name" value="Yeast translation eEF2 (G' domain)"/>
    <property type="match status" value="1"/>
</dbReference>
<feature type="region of interest" description="Disordered" evidence="3">
    <location>
        <begin position="802"/>
        <end position="821"/>
    </location>
</feature>
<dbReference type="FunFam" id="3.40.50.300:FF:000746">
    <property type="entry name" value="Ribosome assembly protein 1"/>
    <property type="match status" value="1"/>
</dbReference>
<dbReference type="GO" id="GO:0005525">
    <property type="term" value="F:GTP binding"/>
    <property type="evidence" value="ECO:0007669"/>
    <property type="project" value="UniProtKB-KW"/>
</dbReference>
<dbReference type="InterPro" id="IPR014721">
    <property type="entry name" value="Ribsml_uS5_D2-typ_fold_subgr"/>
</dbReference>
<keyword evidence="6" id="KW-1185">Reference proteome</keyword>
<dbReference type="InterPro" id="IPR035647">
    <property type="entry name" value="EFG_III/V"/>
</dbReference>
<dbReference type="Gene3D" id="3.40.50.300">
    <property type="entry name" value="P-loop containing nucleotide triphosphate hydrolases"/>
    <property type="match status" value="1"/>
</dbReference>
<dbReference type="SUPFAM" id="SSF52540">
    <property type="entry name" value="P-loop containing nucleoside triphosphate hydrolases"/>
    <property type="match status" value="1"/>
</dbReference>
<dbReference type="SMART" id="SM00838">
    <property type="entry name" value="EFG_C"/>
    <property type="match status" value="1"/>
</dbReference>
<feature type="compositionally biased region" description="Polar residues" evidence="3">
    <location>
        <begin position="436"/>
        <end position="449"/>
    </location>
</feature>
<dbReference type="GO" id="GO:1990904">
    <property type="term" value="C:ribonucleoprotein complex"/>
    <property type="evidence" value="ECO:0007669"/>
    <property type="project" value="TreeGrafter"/>
</dbReference>
<reference evidence="6" key="1">
    <citation type="journal article" date="2019" name="Nat. Commun.">
        <title>Expansion of phycobilisome linker gene families in mesophilic red algae.</title>
        <authorList>
            <person name="Lee J."/>
            <person name="Kim D."/>
            <person name="Bhattacharya D."/>
            <person name="Yoon H.S."/>
        </authorList>
    </citation>
    <scope>NUCLEOTIDE SEQUENCE [LARGE SCALE GENOMIC DNA]</scope>
    <source>
        <strain evidence="6">CCMP 1328</strain>
    </source>
</reference>
<dbReference type="FunFam" id="3.30.70.870:FF:000002">
    <property type="entry name" value="Translation elongation factor 2"/>
    <property type="match status" value="1"/>
</dbReference>
<dbReference type="EMBL" id="VRMN01000017">
    <property type="protein sequence ID" value="KAA8490930.1"/>
    <property type="molecule type" value="Genomic_DNA"/>
</dbReference>
<dbReference type="NCBIfam" id="TIGR00231">
    <property type="entry name" value="small_GTP"/>
    <property type="match status" value="1"/>
</dbReference>
<dbReference type="PANTHER" id="PTHR42908:SF3">
    <property type="entry name" value="ELONGATION FACTOR-LIKE GTPASE 1"/>
    <property type="match status" value="1"/>
</dbReference>
<dbReference type="PANTHER" id="PTHR42908">
    <property type="entry name" value="TRANSLATION ELONGATION FACTOR-RELATED"/>
    <property type="match status" value="1"/>
</dbReference>
<evidence type="ECO:0000256" key="2">
    <source>
        <dbReference type="ARBA" id="ARBA00023134"/>
    </source>
</evidence>
<dbReference type="PROSITE" id="PS51722">
    <property type="entry name" value="G_TR_2"/>
    <property type="match status" value="1"/>
</dbReference>
<dbReference type="CDD" id="cd04096">
    <property type="entry name" value="eEF2_snRNP_like_C"/>
    <property type="match status" value="1"/>
</dbReference>
<dbReference type="GO" id="GO:0043022">
    <property type="term" value="F:ribosome binding"/>
    <property type="evidence" value="ECO:0007669"/>
    <property type="project" value="TreeGrafter"/>
</dbReference>
<dbReference type="InterPro" id="IPR009000">
    <property type="entry name" value="Transl_B-barrel_sf"/>
</dbReference>
<dbReference type="SUPFAM" id="SSF54211">
    <property type="entry name" value="Ribosomal protein S5 domain 2-like"/>
    <property type="match status" value="1"/>
</dbReference>
<dbReference type="Gene3D" id="3.30.70.870">
    <property type="entry name" value="Elongation Factor G (Translational Gtpase), domain 3"/>
    <property type="match status" value="1"/>
</dbReference>
<dbReference type="InterPro" id="IPR027417">
    <property type="entry name" value="P-loop_NTPase"/>
</dbReference>
<evidence type="ECO:0000313" key="5">
    <source>
        <dbReference type="EMBL" id="KAA8490930.1"/>
    </source>
</evidence>
<dbReference type="Proteomes" id="UP000324585">
    <property type="component" value="Unassembled WGS sequence"/>
</dbReference>
<feature type="domain" description="Tr-type G" evidence="4">
    <location>
        <begin position="9"/>
        <end position="258"/>
    </location>
</feature>
<dbReference type="Gene3D" id="3.30.70.240">
    <property type="match status" value="1"/>
</dbReference>
<evidence type="ECO:0000313" key="6">
    <source>
        <dbReference type="Proteomes" id="UP000324585"/>
    </source>
</evidence>
<dbReference type="SUPFAM" id="SSF50447">
    <property type="entry name" value="Translation proteins"/>
    <property type="match status" value="1"/>
</dbReference>
<comment type="caution">
    <text evidence="5">The sequence shown here is derived from an EMBL/GenBank/DDBJ whole genome shotgun (WGS) entry which is preliminary data.</text>
</comment>
<dbReference type="InterPro" id="IPR020568">
    <property type="entry name" value="Ribosomal_Su5_D2-typ_SF"/>
</dbReference>
<dbReference type="OrthoDB" id="364892at2759"/>
<evidence type="ECO:0000256" key="3">
    <source>
        <dbReference type="SAM" id="MobiDB-lite"/>
    </source>
</evidence>
<accession>A0A5J4YJA5</accession>
<dbReference type="InterPro" id="IPR005225">
    <property type="entry name" value="Small_GTP-bd"/>
</dbReference>
<dbReference type="GO" id="GO:0042256">
    <property type="term" value="P:cytosolic ribosome assembly"/>
    <property type="evidence" value="ECO:0007669"/>
    <property type="project" value="TreeGrafter"/>
</dbReference>
<dbReference type="GO" id="GO:0005829">
    <property type="term" value="C:cytosol"/>
    <property type="evidence" value="ECO:0007669"/>
    <property type="project" value="TreeGrafter"/>
</dbReference>
<dbReference type="Gene3D" id="3.30.230.10">
    <property type="match status" value="1"/>
</dbReference>
<organism evidence="5 6">
    <name type="scientific">Porphyridium purpureum</name>
    <name type="common">Red alga</name>
    <name type="synonym">Porphyridium cruentum</name>
    <dbReference type="NCBI Taxonomy" id="35688"/>
    <lineage>
        <taxon>Eukaryota</taxon>
        <taxon>Rhodophyta</taxon>
        <taxon>Bangiophyceae</taxon>
        <taxon>Porphyridiales</taxon>
        <taxon>Porphyridiaceae</taxon>
        <taxon>Porphyridium</taxon>
    </lineage>
</organism>
<dbReference type="GO" id="GO:0003924">
    <property type="term" value="F:GTPase activity"/>
    <property type="evidence" value="ECO:0007669"/>
    <property type="project" value="InterPro"/>
</dbReference>
<keyword evidence="2" id="KW-0342">GTP-binding</keyword>
<dbReference type="InterPro" id="IPR000795">
    <property type="entry name" value="T_Tr_GTP-bd_dom"/>
</dbReference>